<evidence type="ECO:0000313" key="14">
    <source>
        <dbReference type="Proteomes" id="UP000193100"/>
    </source>
</evidence>
<evidence type="ECO:0000256" key="3">
    <source>
        <dbReference type="ARBA" id="ARBA00022692"/>
    </source>
</evidence>
<keyword evidence="6 8" id="KW-0807">Transducer</keyword>
<dbReference type="PANTHER" id="PTHR32089">
    <property type="entry name" value="METHYL-ACCEPTING CHEMOTAXIS PROTEIN MCPB"/>
    <property type="match status" value="1"/>
</dbReference>
<dbReference type="InterPro" id="IPR004089">
    <property type="entry name" value="MCPsignal_dom"/>
</dbReference>
<comment type="subcellular location">
    <subcellularLocation>
        <location evidence="1">Cell inner membrane</location>
        <topology evidence="1">Multi-pass membrane protein</topology>
    </subcellularLocation>
</comment>
<organism evidence="13 14">
    <name type="scientific">Marinobacter salarius</name>
    <dbReference type="NCBI Taxonomy" id="1420917"/>
    <lineage>
        <taxon>Bacteria</taxon>
        <taxon>Pseudomonadati</taxon>
        <taxon>Pseudomonadota</taxon>
        <taxon>Gammaproteobacteria</taxon>
        <taxon>Pseudomonadales</taxon>
        <taxon>Marinobacteraceae</taxon>
        <taxon>Marinobacter</taxon>
    </lineage>
</organism>
<keyword evidence="2" id="KW-0997">Cell inner membrane</keyword>
<dbReference type="PROSITE" id="PS50885">
    <property type="entry name" value="HAMP"/>
    <property type="match status" value="1"/>
</dbReference>
<dbReference type="InterPro" id="IPR000727">
    <property type="entry name" value="T_SNARE_dom"/>
</dbReference>
<evidence type="ECO:0000256" key="8">
    <source>
        <dbReference type="PROSITE-ProRule" id="PRU00284"/>
    </source>
</evidence>
<dbReference type="GeneID" id="77256525"/>
<dbReference type="PROSITE" id="PS50111">
    <property type="entry name" value="CHEMOTAXIS_TRANSDUC_2"/>
    <property type="match status" value="1"/>
</dbReference>
<sequence>MLSVGVHVNQLIKPAVALMNRLPMFYKFSLISVLFLLPIIALSWLVISELNRSVDTMTRGVEGLEQLEKVDTLLAESMAYRDFRAPGKIKDDNELLSQSAESSETIDRILEELVNTEARFDESGNWSQQVAMLVEEWQTLKSTDSYQGNIDPQFKYYQEFVQKVRALLSATIEISGLGQDASRENLLLLGLLRESLPDARSIIGRARTFGTFALIDGQVGYNLSDALNEIYDELTNRASLLGPALTVSMDASPTLEKTTGDAVEGILESLVVVRDELDANIITPMRLELPWRDFNRTIENQLAHYDALKAGIFDVVGANLNSRLEGELQQRQLIIAALVIVLLVVVYLYVGFFMSVRTAINRFSTAARSVAEGDMTTHIQLDNRDELGELTTEFNNMTDRIAELIRSVSSTTSDVDRQATRVNDTAAANSEAVARQMEESGQINEAMNQMVEAVNEVTESAHRVSDSAGAAEEDTERGRGVVADTVATINRLATEISGAVDVINRVNADSDNISQVLVEIKAIAEQTNLLALNAAIEAARAGEQGRGFAVVADEVRSLSQRTHKSTEEIEGMITRLQSGVKEAVAAMTNSHDVTETTVKKSAEVTEALDRIAQGISTIVDMSHQIAQAAEEQSAVAKNVNTNVEQISVLGEKTADNAEETLASSREMSQLTASLQRLVEAFRV</sequence>
<dbReference type="AlphaFoldDB" id="A0A1W6KB35"/>
<dbReference type="SUPFAM" id="SSF58104">
    <property type="entry name" value="Methyl-accepting chemotaxis protein (MCP) signaling domain"/>
    <property type="match status" value="1"/>
</dbReference>
<evidence type="ECO:0000256" key="9">
    <source>
        <dbReference type="SAM" id="Phobius"/>
    </source>
</evidence>
<dbReference type="EMBL" id="CP020931">
    <property type="protein sequence ID" value="ARM84646.1"/>
    <property type="molecule type" value="Genomic_DNA"/>
</dbReference>
<comment type="similarity">
    <text evidence="7">Belongs to the methyl-accepting chemotaxis (MCP) protein family.</text>
</comment>
<dbReference type="Proteomes" id="UP000193100">
    <property type="component" value="Chromosome"/>
</dbReference>
<dbReference type="Gene3D" id="1.10.287.950">
    <property type="entry name" value="Methyl-accepting chemotaxis protein"/>
    <property type="match status" value="1"/>
</dbReference>
<protein>
    <submittedName>
        <fullName evidence="13">Methyl-accepting chemotaxis protein PctC</fullName>
    </submittedName>
</protein>
<dbReference type="PANTHER" id="PTHR32089:SF119">
    <property type="entry name" value="METHYL-ACCEPTING CHEMOTAXIS PROTEIN CTPL"/>
    <property type="match status" value="1"/>
</dbReference>
<dbReference type="Pfam" id="PF00672">
    <property type="entry name" value="HAMP"/>
    <property type="match status" value="1"/>
</dbReference>
<dbReference type="SMART" id="SM00304">
    <property type="entry name" value="HAMP"/>
    <property type="match status" value="2"/>
</dbReference>
<evidence type="ECO:0000259" key="11">
    <source>
        <dbReference type="PROSITE" id="PS50192"/>
    </source>
</evidence>
<feature type="transmembrane region" description="Helical" evidence="9">
    <location>
        <begin position="333"/>
        <end position="354"/>
    </location>
</feature>
<reference evidence="13 14" key="1">
    <citation type="submission" date="2017-04" db="EMBL/GenBank/DDBJ databases">
        <title>Genome Sequence of Marinobacter salarius strain SMR5 Isolated from a culture of the Diatom Skeletonema marinoi.</title>
        <authorList>
            <person name="Topel M."/>
            <person name="Pinder M.I.M."/>
            <person name="Johansson O.N."/>
            <person name="Kourtchenko O."/>
            <person name="Godhe A."/>
            <person name="Clarke A.K."/>
        </authorList>
    </citation>
    <scope>NUCLEOTIDE SEQUENCE [LARGE SCALE GENOMIC DNA]</scope>
    <source>
        <strain evidence="13 14">SMR5</strain>
    </source>
</reference>
<dbReference type="CDD" id="cd11386">
    <property type="entry name" value="MCP_signal"/>
    <property type="match status" value="1"/>
</dbReference>
<dbReference type="InterPro" id="IPR003660">
    <property type="entry name" value="HAMP_dom"/>
</dbReference>
<feature type="domain" description="Methyl-accepting transducer" evidence="10">
    <location>
        <begin position="411"/>
        <end position="647"/>
    </location>
</feature>
<evidence type="ECO:0000259" key="12">
    <source>
        <dbReference type="PROSITE" id="PS50885"/>
    </source>
</evidence>
<dbReference type="RefSeq" id="WP_185906435.1">
    <property type="nucleotide sequence ID" value="NZ_CP020931.1"/>
</dbReference>
<evidence type="ECO:0000256" key="5">
    <source>
        <dbReference type="ARBA" id="ARBA00023136"/>
    </source>
</evidence>
<keyword evidence="5 9" id="KW-0472">Membrane</keyword>
<gene>
    <name evidence="13" type="primary">pctC</name>
    <name evidence="13" type="ORF">MARSALSMR5_02588</name>
</gene>
<evidence type="ECO:0000256" key="6">
    <source>
        <dbReference type="ARBA" id="ARBA00023224"/>
    </source>
</evidence>
<evidence type="ECO:0000313" key="13">
    <source>
        <dbReference type="EMBL" id="ARM84646.1"/>
    </source>
</evidence>
<dbReference type="Pfam" id="PF00015">
    <property type="entry name" value="MCPsignal"/>
    <property type="match status" value="1"/>
</dbReference>
<dbReference type="GO" id="GO:0005886">
    <property type="term" value="C:plasma membrane"/>
    <property type="evidence" value="ECO:0007669"/>
    <property type="project" value="UniProtKB-SubCell"/>
</dbReference>
<feature type="domain" description="HAMP" evidence="12">
    <location>
        <begin position="354"/>
        <end position="406"/>
    </location>
</feature>
<evidence type="ECO:0000256" key="1">
    <source>
        <dbReference type="ARBA" id="ARBA00004429"/>
    </source>
</evidence>
<evidence type="ECO:0000259" key="10">
    <source>
        <dbReference type="PROSITE" id="PS50111"/>
    </source>
</evidence>
<dbReference type="CDD" id="cd06225">
    <property type="entry name" value="HAMP"/>
    <property type="match status" value="1"/>
</dbReference>
<evidence type="ECO:0000256" key="2">
    <source>
        <dbReference type="ARBA" id="ARBA00022519"/>
    </source>
</evidence>
<accession>A0A1W6KB35</accession>
<dbReference type="GO" id="GO:0006935">
    <property type="term" value="P:chemotaxis"/>
    <property type="evidence" value="ECO:0007669"/>
    <property type="project" value="UniProtKB-ARBA"/>
</dbReference>
<proteinExistence type="inferred from homology"/>
<dbReference type="SMART" id="SM00283">
    <property type="entry name" value="MA"/>
    <property type="match status" value="1"/>
</dbReference>
<keyword evidence="2" id="KW-1003">Cell membrane</keyword>
<keyword evidence="4 9" id="KW-1133">Transmembrane helix</keyword>
<name>A0A1W6KB35_9GAMM</name>
<dbReference type="GO" id="GO:0007165">
    <property type="term" value="P:signal transduction"/>
    <property type="evidence" value="ECO:0007669"/>
    <property type="project" value="UniProtKB-KW"/>
</dbReference>
<feature type="domain" description="T-SNARE coiled-coil homology" evidence="11">
    <location>
        <begin position="598"/>
        <end position="660"/>
    </location>
</feature>
<dbReference type="PROSITE" id="PS50192">
    <property type="entry name" value="T_SNARE"/>
    <property type="match status" value="1"/>
</dbReference>
<keyword evidence="3 9" id="KW-0812">Transmembrane</keyword>
<evidence type="ECO:0000256" key="4">
    <source>
        <dbReference type="ARBA" id="ARBA00022989"/>
    </source>
</evidence>
<feature type="transmembrane region" description="Helical" evidence="9">
    <location>
        <begin position="24"/>
        <end position="47"/>
    </location>
</feature>
<dbReference type="FunFam" id="1.10.287.950:FF:000001">
    <property type="entry name" value="Methyl-accepting chemotaxis sensory transducer"/>
    <property type="match status" value="1"/>
</dbReference>
<evidence type="ECO:0000256" key="7">
    <source>
        <dbReference type="ARBA" id="ARBA00029447"/>
    </source>
</evidence>